<keyword evidence="9" id="KW-1185">Reference proteome</keyword>
<keyword evidence="4 6" id="KW-0862">Zinc</keyword>
<dbReference type="SUPFAM" id="SSF82282">
    <property type="entry name" value="Homocysteine S-methyltransferase"/>
    <property type="match status" value="1"/>
</dbReference>
<evidence type="ECO:0000256" key="6">
    <source>
        <dbReference type="PROSITE-ProRule" id="PRU00333"/>
    </source>
</evidence>
<proteinExistence type="predicted"/>
<evidence type="ECO:0000256" key="5">
    <source>
        <dbReference type="ARBA" id="ARBA00076752"/>
    </source>
</evidence>
<dbReference type="InterPro" id="IPR003726">
    <property type="entry name" value="HCY_dom"/>
</dbReference>
<organism evidence="8 9">
    <name type="scientific">Lacticaseibacillus sharpeae JCM 1186 = DSM 20505</name>
    <dbReference type="NCBI Taxonomy" id="1291052"/>
    <lineage>
        <taxon>Bacteria</taxon>
        <taxon>Bacillati</taxon>
        <taxon>Bacillota</taxon>
        <taxon>Bacilli</taxon>
        <taxon>Lactobacillales</taxon>
        <taxon>Lactobacillaceae</taxon>
        <taxon>Lacticaseibacillus</taxon>
    </lineage>
</organism>
<dbReference type="GO" id="GO:0008270">
    <property type="term" value="F:zinc ion binding"/>
    <property type="evidence" value="ECO:0007669"/>
    <property type="project" value="InterPro"/>
</dbReference>
<dbReference type="Pfam" id="PF02574">
    <property type="entry name" value="S-methyl_trans"/>
    <property type="match status" value="1"/>
</dbReference>
<dbReference type="PROSITE" id="PS50970">
    <property type="entry name" value="HCY"/>
    <property type="match status" value="1"/>
</dbReference>
<feature type="binding site" evidence="6">
    <location>
        <position position="307"/>
    </location>
    <ligand>
        <name>Zn(2+)</name>
        <dbReference type="ChEBI" id="CHEBI:29105"/>
    </ligand>
</feature>
<dbReference type="PATRIC" id="fig|1291052.5.peg.1433"/>
<feature type="binding site" evidence="6">
    <location>
        <position position="308"/>
    </location>
    <ligand>
        <name>Zn(2+)</name>
        <dbReference type="ChEBI" id="CHEBI:29105"/>
    </ligand>
</feature>
<evidence type="ECO:0000313" key="8">
    <source>
        <dbReference type="EMBL" id="KRM55381.1"/>
    </source>
</evidence>
<evidence type="ECO:0000259" key="7">
    <source>
        <dbReference type="PROSITE" id="PS50970"/>
    </source>
</evidence>
<dbReference type="EMBL" id="AYYO01000023">
    <property type="protein sequence ID" value="KRM55381.1"/>
    <property type="molecule type" value="Genomic_DNA"/>
</dbReference>
<comment type="caution">
    <text evidence="8">The sequence shown here is derived from an EMBL/GenBank/DDBJ whole genome shotgun (WGS) entry which is preliminary data.</text>
</comment>
<sequence>MITGGNYMQNPLGNLLDQQQYLVNDGAMGTELEKHGVDTNNALWSAMALLKNPEAVIAVHRSYFEAGANIATTDSYQANPQAFAKLGLTEQQSDDLIRQTVQLASAARDEYLANLTTVQRFSQARNLLIAGSVGPYGTFLADGSEYTGAYDLTADAYQDFHWRRMALLERAGADLFALETMPNFAEIKALCALLKDEFPEMTAWVSLSIGTNQDKLADGTPLADVVEFLNDQRQVVALGINCTSMNNVTSALRVISAHTAKPIIVYPNNGDIYDPTDKSWQVNPEAATFSDLVPEWVANGARIVGGCCRTTPADVAEIKQALFK</sequence>
<dbReference type="FunFam" id="3.20.20.330:FF:000002">
    <property type="entry name" value="Homocysteine S-methyltransferase"/>
    <property type="match status" value="1"/>
</dbReference>
<evidence type="ECO:0000256" key="2">
    <source>
        <dbReference type="ARBA" id="ARBA00022679"/>
    </source>
</evidence>
<dbReference type="NCBIfam" id="NF007020">
    <property type="entry name" value="PRK09485.1"/>
    <property type="match status" value="1"/>
</dbReference>
<evidence type="ECO:0000256" key="4">
    <source>
        <dbReference type="ARBA" id="ARBA00022833"/>
    </source>
</evidence>
<evidence type="ECO:0000256" key="1">
    <source>
        <dbReference type="ARBA" id="ARBA00022603"/>
    </source>
</evidence>
<dbReference type="AlphaFoldDB" id="A0A0R1ZLN8"/>
<keyword evidence="1 6" id="KW-0489">Methyltransferase</keyword>
<feature type="binding site" evidence="6">
    <location>
        <position position="242"/>
    </location>
    <ligand>
        <name>Zn(2+)</name>
        <dbReference type="ChEBI" id="CHEBI:29105"/>
    </ligand>
</feature>
<feature type="domain" description="Hcy-binding" evidence="7">
    <location>
        <begin position="10"/>
        <end position="322"/>
    </location>
</feature>
<protein>
    <recommendedName>
        <fullName evidence="5">S-methylmethionine:homocysteine methyltransferase</fullName>
    </recommendedName>
</protein>
<dbReference type="PANTHER" id="PTHR46015:SF1">
    <property type="entry name" value="HOMOCYSTEINE S-METHYLTRANSFERASE-LIKE ISOFORM 1"/>
    <property type="match status" value="1"/>
</dbReference>
<dbReference type="GO" id="GO:0032259">
    <property type="term" value="P:methylation"/>
    <property type="evidence" value="ECO:0007669"/>
    <property type="project" value="UniProtKB-KW"/>
</dbReference>
<keyword evidence="3 6" id="KW-0479">Metal-binding</keyword>
<dbReference type="InterPro" id="IPR036589">
    <property type="entry name" value="HCY_dom_sf"/>
</dbReference>
<dbReference type="InterPro" id="IPR051486">
    <property type="entry name" value="Hcy_S-methyltransferase"/>
</dbReference>
<dbReference type="PANTHER" id="PTHR46015">
    <property type="entry name" value="ZGC:172121"/>
    <property type="match status" value="1"/>
</dbReference>
<dbReference type="Proteomes" id="UP000051679">
    <property type="component" value="Unassembled WGS sequence"/>
</dbReference>
<accession>A0A0R1ZLN8</accession>
<name>A0A0R1ZLN8_9LACO</name>
<reference evidence="8 9" key="1">
    <citation type="journal article" date="2015" name="Genome Announc.">
        <title>Expanding the biotechnology potential of lactobacilli through comparative genomics of 213 strains and associated genera.</title>
        <authorList>
            <person name="Sun Z."/>
            <person name="Harris H.M."/>
            <person name="McCann A."/>
            <person name="Guo C."/>
            <person name="Argimon S."/>
            <person name="Zhang W."/>
            <person name="Yang X."/>
            <person name="Jeffery I.B."/>
            <person name="Cooney J.C."/>
            <person name="Kagawa T.F."/>
            <person name="Liu W."/>
            <person name="Song Y."/>
            <person name="Salvetti E."/>
            <person name="Wrobel A."/>
            <person name="Rasinkangas P."/>
            <person name="Parkhill J."/>
            <person name="Rea M.C."/>
            <person name="O'Sullivan O."/>
            <person name="Ritari J."/>
            <person name="Douillard F.P."/>
            <person name="Paul Ross R."/>
            <person name="Yang R."/>
            <person name="Briner A.E."/>
            <person name="Felis G.E."/>
            <person name="de Vos W.M."/>
            <person name="Barrangou R."/>
            <person name="Klaenhammer T.R."/>
            <person name="Caufield P.W."/>
            <person name="Cui Y."/>
            <person name="Zhang H."/>
            <person name="O'Toole P.W."/>
        </authorList>
    </citation>
    <scope>NUCLEOTIDE SEQUENCE [LARGE SCALE GENOMIC DNA]</scope>
    <source>
        <strain evidence="8 9">DSM 20505</strain>
    </source>
</reference>
<keyword evidence="2 6" id="KW-0808">Transferase</keyword>
<dbReference type="GO" id="GO:0009086">
    <property type="term" value="P:methionine biosynthetic process"/>
    <property type="evidence" value="ECO:0007669"/>
    <property type="project" value="InterPro"/>
</dbReference>
<dbReference type="GO" id="GO:0033528">
    <property type="term" value="P:S-methylmethionine cycle"/>
    <property type="evidence" value="ECO:0007669"/>
    <property type="project" value="TreeGrafter"/>
</dbReference>
<dbReference type="STRING" id="1291052.FC18_GL001415"/>
<evidence type="ECO:0000256" key="3">
    <source>
        <dbReference type="ARBA" id="ARBA00022723"/>
    </source>
</evidence>
<dbReference type="Gene3D" id="3.20.20.330">
    <property type="entry name" value="Homocysteine-binding-like domain"/>
    <property type="match status" value="1"/>
</dbReference>
<gene>
    <name evidence="8" type="ORF">FC18_GL001415</name>
</gene>
<evidence type="ECO:0000313" key="9">
    <source>
        <dbReference type="Proteomes" id="UP000051679"/>
    </source>
</evidence>
<dbReference type="GO" id="GO:0008898">
    <property type="term" value="F:S-adenosylmethionine-homocysteine S-methyltransferase activity"/>
    <property type="evidence" value="ECO:0007669"/>
    <property type="project" value="TreeGrafter"/>
</dbReference>
<comment type="cofactor">
    <cofactor evidence="6">
        <name>Zn(2+)</name>
        <dbReference type="ChEBI" id="CHEBI:29105"/>
    </cofactor>
</comment>